<comment type="caution">
    <text evidence="16">The sequence shown here is derived from an EMBL/GenBank/DDBJ whole genome shotgun (WGS) entry which is preliminary data.</text>
</comment>
<comment type="catalytic activity">
    <reaction evidence="8">
        <text>pyranose + acceptor = pyranos-2-ulose + reduced acceptor.</text>
        <dbReference type="EC" id="1.1.99.29"/>
    </reaction>
</comment>
<feature type="domain" description="Glucose-methanol-choline oxidoreductase N-terminal" evidence="14">
    <location>
        <begin position="45"/>
        <end position="334"/>
    </location>
</feature>
<dbReference type="GO" id="GO:0005576">
    <property type="term" value="C:extracellular region"/>
    <property type="evidence" value="ECO:0007669"/>
    <property type="project" value="UniProtKB-SubCell"/>
</dbReference>
<evidence type="ECO:0000256" key="10">
    <source>
        <dbReference type="ARBA" id="ARBA00034029"/>
    </source>
</evidence>
<comment type="catalytic activity">
    <reaction evidence="10">
        <text>pyranose + acceptor = pyranos-3-ulose + reduced acceptor.</text>
        <dbReference type="EC" id="1.1.99.29"/>
    </reaction>
</comment>
<comment type="subcellular location">
    <subcellularLocation>
        <location evidence="2">Secreted</location>
    </subcellularLocation>
</comment>
<dbReference type="Proteomes" id="UP001148786">
    <property type="component" value="Unassembled WGS sequence"/>
</dbReference>
<comment type="similarity">
    <text evidence="3">Belongs to the GMC oxidoreductase family.</text>
</comment>
<feature type="signal peptide" evidence="13">
    <location>
        <begin position="1"/>
        <end position="23"/>
    </location>
</feature>
<proteinExistence type="inferred from homology"/>
<dbReference type="AlphaFoldDB" id="A0A9W8MRJ9"/>
<dbReference type="PANTHER" id="PTHR11552">
    <property type="entry name" value="GLUCOSE-METHANOL-CHOLINE GMC OXIDOREDUCTASE"/>
    <property type="match status" value="1"/>
</dbReference>
<dbReference type="InterPro" id="IPR007867">
    <property type="entry name" value="GMC_OxRtase_C"/>
</dbReference>
<dbReference type="SUPFAM" id="SSF51905">
    <property type="entry name" value="FAD/NAD(P)-binding domain"/>
    <property type="match status" value="1"/>
</dbReference>
<evidence type="ECO:0000313" key="16">
    <source>
        <dbReference type="EMBL" id="KAJ3505003.1"/>
    </source>
</evidence>
<feature type="domain" description="Glucose-methanol-choline oxidoreductase C-terminal" evidence="15">
    <location>
        <begin position="458"/>
        <end position="593"/>
    </location>
</feature>
<evidence type="ECO:0000256" key="8">
    <source>
        <dbReference type="ARBA" id="ARBA00033986"/>
    </source>
</evidence>
<dbReference type="Pfam" id="PF05199">
    <property type="entry name" value="GMC_oxred_C"/>
    <property type="match status" value="1"/>
</dbReference>
<comment type="subunit">
    <text evidence="4">Monomer.</text>
</comment>
<evidence type="ECO:0000256" key="13">
    <source>
        <dbReference type="SAM" id="SignalP"/>
    </source>
</evidence>
<comment type="catalytic activity">
    <reaction evidence="9">
        <text>pyranose + acceptor = pyranos-2,3-diulose + reduced acceptor.</text>
        <dbReference type="EC" id="1.1.99.29"/>
    </reaction>
</comment>
<keyword evidence="13" id="KW-0732">Signal</keyword>
<dbReference type="Gene3D" id="3.50.50.60">
    <property type="entry name" value="FAD/NAD(P)-binding domain"/>
    <property type="match status" value="1"/>
</dbReference>
<dbReference type="InterPro" id="IPR000172">
    <property type="entry name" value="GMC_OxRdtase_N"/>
</dbReference>
<dbReference type="EC" id="1.1.99.29" evidence="5"/>
<dbReference type="InterPro" id="IPR036188">
    <property type="entry name" value="FAD/NAD-bd_sf"/>
</dbReference>
<dbReference type="Gene3D" id="3.30.560.10">
    <property type="entry name" value="Glucose Oxidase, domain 3"/>
    <property type="match status" value="1"/>
</dbReference>
<protein>
    <recommendedName>
        <fullName evidence="5">pyranose dehydrogenase (acceptor)</fullName>
        <ecNumber evidence="5">1.1.99.29</ecNumber>
    </recommendedName>
</protein>
<dbReference type="Pfam" id="PF00732">
    <property type="entry name" value="GMC_oxred_N"/>
    <property type="match status" value="1"/>
</dbReference>
<dbReference type="GO" id="GO:0033718">
    <property type="term" value="F:pyranose dehydrogenase (acceptor) activity"/>
    <property type="evidence" value="ECO:0007669"/>
    <property type="project" value="UniProtKB-EC"/>
</dbReference>
<comment type="catalytic activity">
    <reaction evidence="12">
        <text>a pyranoside + acceptor = a pyranosid-3,4-diulose + reduced acceptor.</text>
        <dbReference type="EC" id="1.1.99.29"/>
    </reaction>
</comment>
<evidence type="ECO:0000256" key="3">
    <source>
        <dbReference type="ARBA" id="ARBA00010790"/>
    </source>
</evidence>
<feature type="chain" id="PRO_5040967747" description="pyranose dehydrogenase (acceptor)" evidence="13">
    <location>
        <begin position="24"/>
        <end position="758"/>
    </location>
</feature>
<evidence type="ECO:0000256" key="5">
    <source>
        <dbReference type="ARBA" id="ARBA00013177"/>
    </source>
</evidence>
<name>A0A9W8MRJ9_9AGAR</name>
<comment type="cofactor">
    <cofactor evidence="1">
        <name>FAD</name>
        <dbReference type="ChEBI" id="CHEBI:57692"/>
    </cofactor>
</comment>
<evidence type="ECO:0000256" key="2">
    <source>
        <dbReference type="ARBA" id="ARBA00004613"/>
    </source>
</evidence>
<evidence type="ECO:0000256" key="4">
    <source>
        <dbReference type="ARBA" id="ARBA00011245"/>
    </source>
</evidence>
<dbReference type="InterPro" id="IPR012132">
    <property type="entry name" value="GMC_OxRdtase"/>
</dbReference>
<comment type="function">
    <text evidence="7">Catalyzes the single-oxidation or sequential double oxidation reaction of carbohydrates primarily at carbon-2 and/or carbon-3 with the concomitant reduction of the flavin. The enzyme exhibits a broad sugar substrate specificity, oxidizing different aldopyranoses to the corresponding C-1, C-2, C-3 or C-1,2, C-2,3 and C-3,4 (di)dehydro sugars with substrate-specific regioselectivity. Accepts only a narrow range of electron acceptors such as substituted benzoquinones and complexed metal ions and reacts extremely slowly with O(2) as acceptor. May play a role in the natural recycling of plant matter by oxidizing all major monosaccharides in lignocellulose and by reducing quinone compounds or reactive radical species generated during lignin depolymerization.</text>
</comment>
<evidence type="ECO:0000256" key="7">
    <source>
        <dbReference type="ARBA" id="ARBA00024699"/>
    </source>
</evidence>
<evidence type="ECO:0000259" key="15">
    <source>
        <dbReference type="Pfam" id="PF05199"/>
    </source>
</evidence>
<evidence type="ECO:0000256" key="6">
    <source>
        <dbReference type="ARBA" id="ARBA00022525"/>
    </source>
</evidence>
<gene>
    <name evidence="16" type="ORF">NLJ89_g7642</name>
</gene>
<reference evidence="16" key="1">
    <citation type="submission" date="2022-07" db="EMBL/GenBank/DDBJ databases">
        <title>Genome Sequence of Agrocybe chaxingu.</title>
        <authorList>
            <person name="Buettner E."/>
        </authorList>
    </citation>
    <scope>NUCLEOTIDE SEQUENCE</scope>
    <source>
        <strain evidence="16">MP-N11</strain>
    </source>
</reference>
<dbReference type="EMBL" id="JANKHO010000935">
    <property type="protein sequence ID" value="KAJ3505003.1"/>
    <property type="molecule type" value="Genomic_DNA"/>
</dbReference>
<dbReference type="GO" id="GO:0044550">
    <property type="term" value="P:secondary metabolite biosynthetic process"/>
    <property type="evidence" value="ECO:0007669"/>
    <property type="project" value="TreeGrafter"/>
</dbReference>
<evidence type="ECO:0000256" key="9">
    <source>
        <dbReference type="ARBA" id="ARBA00034010"/>
    </source>
</evidence>
<dbReference type="PANTHER" id="PTHR11552:SF115">
    <property type="entry name" value="DEHYDROGENASE XPTC-RELATED"/>
    <property type="match status" value="1"/>
</dbReference>
<organism evidence="16 17">
    <name type="scientific">Agrocybe chaxingu</name>
    <dbReference type="NCBI Taxonomy" id="84603"/>
    <lineage>
        <taxon>Eukaryota</taxon>
        <taxon>Fungi</taxon>
        <taxon>Dikarya</taxon>
        <taxon>Basidiomycota</taxon>
        <taxon>Agaricomycotina</taxon>
        <taxon>Agaricomycetes</taxon>
        <taxon>Agaricomycetidae</taxon>
        <taxon>Agaricales</taxon>
        <taxon>Agaricineae</taxon>
        <taxon>Strophariaceae</taxon>
        <taxon>Agrocybe</taxon>
    </lineage>
</organism>
<dbReference type="GO" id="GO:0050660">
    <property type="term" value="F:flavin adenine dinucleotide binding"/>
    <property type="evidence" value="ECO:0007669"/>
    <property type="project" value="InterPro"/>
</dbReference>
<sequence>MTRLKSLSLVFSPLFVLFSAVYGYVDPLEGLRARQIDPGQLGGAYDYIVVGGGQSGLVIANRLSEDTERSILVIEYGYFNNNPRQLDPPTTPTSQQPRVLAASVVGGGSVVNGMLLDRAAADDYDMWEKLGNPGWGWDGLLPYFKKATTLNPPRPDLAAEFNITYDINRAYGNGPIQGTFPDFLWPGLKIQWDAWKDLGVQIHAEGAAGDAYGAYWSPSATDTEYRRSYARNRYYDPVSNRPNLHLLIGHRVNEVLFDAHRRAEAVTIQERGSFTGSPTITVKATQEIILCSGWLHTPQILHRSGIGPGALLRQAGIKVLVDLPGVGSNHQEHPYFFGQFSYQTDVTPNPTTLATNETFRKWADELWQQRKGPRSIGLGNSLATLPLSVLSRRSQAIIRKAKSQNASTYLPKTYTAEQIKGFIAQRDIMLPSFVKQDNGVVEIPFSGASASILVLMKPLSRGTVLLNVTDKYAEPIVDFNANVNPVDIDIFTDALRFYRRWMRTPSMSQLTPIELVPGANVTTDKEIGDFVARSTIASIGHSCCTAAMLPRELAGVVTPQLTVYSVTGLSIGDISIMPLDPATHTCATVYAIAEKFVNRGRSSRYVSRDKQAQALISFSHSLLLQAFFLVGGLVCVDTIAQSSSPFVASIRGRPLLVFRRLGSTICPPHLQGSTARPLWPPSVMAHPTRILQTATLSLSDVPRNSLNIWETFVHIDASGLSGAYLDSAQMWQDSEKGGSRGCLVVRAVTRTIGDWVGG</sequence>
<keyword evidence="6" id="KW-0964">Secreted</keyword>
<accession>A0A9W8MRJ9</accession>
<dbReference type="SUPFAM" id="SSF54373">
    <property type="entry name" value="FAD-linked reductases, C-terminal domain"/>
    <property type="match status" value="1"/>
</dbReference>
<evidence type="ECO:0000313" key="17">
    <source>
        <dbReference type="Proteomes" id="UP001148786"/>
    </source>
</evidence>
<evidence type="ECO:0000256" key="11">
    <source>
        <dbReference type="ARBA" id="ARBA00034050"/>
    </source>
</evidence>
<evidence type="ECO:0000256" key="1">
    <source>
        <dbReference type="ARBA" id="ARBA00001974"/>
    </source>
</evidence>
<comment type="catalytic activity">
    <reaction evidence="11">
        <text>a pyranoside + acceptor = a pyranosid-3-ulose + reduced acceptor.</text>
        <dbReference type="EC" id="1.1.99.29"/>
    </reaction>
</comment>
<dbReference type="OrthoDB" id="269227at2759"/>
<keyword evidence="17" id="KW-1185">Reference proteome</keyword>
<evidence type="ECO:0000259" key="14">
    <source>
        <dbReference type="Pfam" id="PF00732"/>
    </source>
</evidence>
<evidence type="ECO:0000256" key="12">
    <source>
        <dbReference type="ARBA" id="ARBA00034059"/>
    </source>
</evidence>